<dbReference type="AlphaFoldDB" id="A0A0F9EC98"/>
<dbReference type="EMBL" id="LAZR01025545">
    <property type="protein sequence ID" value="KKL71589.1"/>
    <property type="molecule type" value="Genomic_DNA"/>
</dbReference>
<reference evidence="1" key="1">
    <citation type="journal article" date="2015" name="Nature">
        <title>Complex archaea that bridge the gap between prokaryotes and eukaryotes.</title>
        <authorList>
            <person name="Spang A."/>
            <person name="Saw J.H."/>
            <person name="Jorgensen S.L."/>
            <person name="Zaremba-Niedzwiedzka K."/>
            <person name="Martijn J."/>
            <person name="Lind A.E."/>
            <person name="van Eijk R."/>
            <person name="Schleper C."/>
            <person name="Guy L."/>
            <person name="Ettema T.J."/>
        </authorList>
    </citation>
    <scope>NUCLEOTIDE SEQUENCE</scope>
</reference>
<protein>
    <submittedName>
        <fullName evidence="1">Uncharacterized protein</fullName>
    </submittedName>
</protein>
<evidence type="ECO:0000313" key="1">
    <source>
        <dbReference type="EMBL" id="KKL71589.1"/>
    </source>
</evidence>
<name>A0A0F9EC98_9ZZZZ</name>
<organism evidence="1">
    <name type="scientific">marine sediment metagenome</name>
    <dbReference type="NCBI Taxonomy" id="412755"/>
    <lineage>
        <taxon>unclassified sequences</taxon>
        <taxon>metagenomes</taxon>
        <taxon>ecological metagenomes</taxon>
    </lineage>
</organism>
<proteinExistence type="predicted"/>
<accession>A0A0F9EC98</accession>
<gene>
    <name evidence="1" type="ORF">LCGC14_2093400</name>
</gene>
<comment type="caution">
    <text evidence="1">The sequence shown here is derived from an EMBL/GenBank/DDBJ whole genome shotgun (WGS) entry which is preliminary data.</text>
</comment>
<sequence length="34" mass="3606">MGEQDVYIVKVVGSTPMSPTKLIESLNLSGPTTI</sequence>